<dbReference type="KEGG" id="lab:LA76x_2262"/>
<dbReference type="RefSeq" id="WP_057917720.1">
    <property type="nucleotide sequence ID" value="NZ_CP011129.1"/>
</dbReference>
<dbReference type="AlphaFoldDB" id="A0A0S2FA34"/>
<evidence type="ECO:0000256" key="5">
    <source>
        <dbReference type="ARBA" id="ARBA00022519"/>
    </source>
</evidence>
<evidence type="ECO:0000256" key="9">
    <source>
        <dbReference type="ARBA" id="ARBA00023136"/>
    </source>
</evidence>
<feature type="compositionally biased region" description="Low complexity" evidence="11">
    <location>
        <begin position="82"/>
        <end position="96"/>
    </location>
</feature>
<keyword evidence="7 10" id="KW-0653">Protein transport</keyword>
<dbReference type="PANTHER" id="PTHR33446">
    <property type="entry name" value="PROTEIN TONB-RELATED"/>
    <property type="match status" value="1"/>
</dbReference>
<evidence type="ECO:0000256" key="10">
    <source>
        <dbReference type="RuleBase" id="RU362123"/>
    </source>
</evidence>
<keyword evidence="5 10" id="KW-0997">Cell inner membrane</keyword>
<keyword evidence="8 10" id="KW-1133">Transmembrane helix</keyword>
<gene>
    <name evidence="13" type="ORF">LA76x_2262</name>
</gene>
<dbReference type="PROSITE" id="PS52015">
    <property type="entry name" value="TONB_CTD"/>
    <property type="match status" value="1"/>
</dbReference>
<evidence type="ECO:0000256" key="2">
    <source>
        <dbReference type="ARBA" id="ARBA00006555"/>
    </source>
</evidence>
<name>A0A0S2FA34_LYSAN</name>
<dbReference type="EMBL" id="CP011129">
    <property type="protein sequence ID" value="ALN80396.1"/>
    <property type="molecule type" value="Genomic_DNA"/>
</dbReference>
<dbReference type="GO" id="GO:0098797">
    <property type="term" value="C:plasma membrane protein complex"/>
    <property type="evidence" value="ECO:0007669"/>
    <property type="project" value="TreeGrafter"/>
</dbReference>
<dbReference type="InterPro" id="IPR003538">
    <property type="entry name" value="TonB"/>
</dbReference>
<accession>A0A0S2FA34</accession>
<dbReference type="InterPro" id="IPR037682">
    <property type="entry name" value="TonB_C"/>
</dbReference>
<dbReference type="eggNOG" id="COG0810">
    <property type="taxonomic scope" value="Bacteria"/>
</dbReference>
<evidence type="ECO:0000256" key="6">
    <source>
        <dbReference type="ARBA" id="ARBA00022692"/>
    </source>
</evidence>
<feature type="region of interest" description="Disordered" evidence="11">
    <location>
        <begin position="65"/>
        <end position="157"/>
    </location>
</feature>
<comment type="similarity">
    <text evidence="2 10">Belongs to the TonB family.</text>
</comment>
<evidence type="ECO:0000313" key="13">
    <source>
        <dbReference type="EMBL" id="ALN80396.1"/>
    </source>
</evidence>
<dbReference type="Pfam" id="PF03544">
    <property type="entry name" value="TonB_C"/>
    <property type="match status" value="1"/>
</dbReference>
<dbReference type="GO" id="GO:0015891">
    <property type="term" value="P:siderophore transport"/>
    <property type="evidence" value="ECO:0007669"/>
    <property type="project" value="InterPro"/>
</dbReference>
<dbReference type="GO" id="GO:0031992">
    <property type="term" value="F:energy transducer activity"/>
    <property type="evidence" value="ECO:0007669"/>
    <property type="project" value="InterPro"/>
</dbReference>
<dbReference type="GO" id="GO:0055085">
    <property type="term" value="P:transmembrane transport"/>
    <property type="evidence" value="ECO:0007669"/>
    <property type="project" value="InterPro"/>
</dbReference>
<dbReference type="GO" id="GO:0015031">
    <property type="term" value="P:protein transport"/>
    <property type="evidence" value="ECO:0007669"/>
    <property type="project" value="UniProtKB-UniRule"/>
</dbReference>
<feature type="compositionally biased region" description="Low complexity" evidence="11">
    <location>
        <begin position="125"/>
        <end position="135"/>
    </location>
</feature>
<evidence type="ECO:0000313" key="14">
    <source>
        <dbReference type="Proteomes" id="UP000060787"/>
    </source>
</evidence>
<dbReference type="SUPFAM" id="SSF74653">
    <property type="entry name" value="TolA/TonB C-terminal domain"/>
    <property type="match status" value="1"/>
</dbReference>
<keyword evidence="9 10" id="KW-0472">Membrane</keyword>
<dbReference type="InterPro" id="IPR051045">
    <property type="entry name" value="TonB-dependent_transducer"/>
</dbReference>
<dbReference type="InterPro" id="IPR006260">
    <property type="entry name" value="TonB/TolA_C"/>
</dbReference>
<keyword evidence="14" id="KW-1185">Reference proteome</keyword>
<organism evidence="13 14">
    <name type="scientific">Lysobacter antibioticus</name>
    <dbReference type="NCBI Taxonomy" id="84531"/>
    <lineage>
        <taxon>Bacteria</taxon>
        <taxon>Pseudomonadati</taxon>
        <taxon>Pseudomonadota</taxon>
        <taxon>Gammaproteobacteria</taxon>
        <taxon>Lysobacterales</taxon>
        <taxon>Lysobacteraceae</taxon>
        <taxon>Lysobacter</taxon>
    </lineage>
</organism>
<evidence type="ECO:0000256" key="3">
    <source>
        <dbReference type="ARBA" id="ARBA00022448"/>
    </source>
</evidence>
<keyword evidence="6 10" id="KW-0812">Transmembrane</keyword>
<dbReference type="NCBIfam" id="TIGR01352">
    <property type="entry name" value="tonB_Cterm"/>
    <property type="match status" value="1"/>
</dbReference>
<dbReference type="Gene3D" id="3.30.1150.10">
    <property type="match status" value="1"/>
</dbReference>
<dbReference type="GO" id="GO:0030288">
    <property type="term" value="C:outer membrane-bounded periplasmic space"/>
    <property type="evidence" value="ECO:0007669"/>
    <property type="project" value="InterPro"/>
</dbReference>
<feature type="compositionally biased region" description="Pro residues" evidence="11">
    <location>
        <begin position="108"/>
        <end position="124"/>
    </location>
</feature>
<feature type="domain" description="TonB C-terminal" evidence="12">
    <location>
        <begin position="131"/>
        <end position="222"/>
    </location>
</feature>
<evidence type="ECO:0000256" key="11">
    <source>
        <dbReference type="SAM" id="MobiDB-lite"/>
    </source>
</evidence>
<keyword evidence="10" id="KW-0735">Signal-anchor</keyword>
<keyword evidence="3 10" id="KW-0813">Transport</keyword>
<evidence type="ECO:0000256" key="1">
    <source>
        <dbReference type="ARBA" id="ARBA00004383"/>
    </source>
</evidence>
<feature type="transmembrane region" description="Helical" evidence="10">
    <location>
        <begin position="24"/>
        <end position="43"/>
    </location>
</feature>
<evidence type="ECO:0000256" key="4">
    <source>
        <dbReference type="ARBA" id="ARBA00022475"/>
    </source>
</evidence>
<dbReference type="Proteomes" id="UP000060787">
    <property type="component" value="Chromosome"/>
</dbReference>
<dbReference type="PATRIC" id="fig|84531.8.peg.2274"/>
<feature type="compositionally biased region" description="Pro residues" evidence="11">
    <location>
        <begin position="136"/>
        <end position="146"/>
    </location>
</feature>
<reference evidence="13 14" key="1">
    <citation type="journal article" date="2015" name="BMC Genomics">
        <title>Comparative genomics and metabolic profiling of the genus Lysobacter.</title>
        <authorList>
            <person name="de Bruijn I."/>
            <person name="Cheng X."/>
            <person name="de Jager V."/>
            <person name="Exposito R.G."/>
            <person name="Watrous J."/>
            <person name="Patel N."/>
            <person name="Postma J."/>
            <person name="Dorrestein P.C."/>
            <person name="Kobayashi D."/>
            <person name="Raaijmakers J.M."/>
        </authorList>
    </citation>
    <scope>NUCLEOTIDE SEQUENCE [LARGE SCALE GENOMIC DNA]</scope>
    <source>
        <strain evidence="13 14">76</strain>
    </source>
</reference>
<comment type="subcellular location">
    <subcellularLocation>
        <location evidence="1 10">Cell inner membrane</location>
        <topology evidence="1 10">Single-pass membrane protein</topology>
        <orientation evidence="1 10">Periplasmic side</orientation>
    </subcellularLocation>
</comment>
<dbReference type="STRING" id="84531.LA76x_2262"/>
<keyword evidence="4 10" id="KW-1003">Cell membrane</keyword>
<sequence>MSTTPPAPSRRSFDFAAWRPSGKAWLLVLAAFAIGLGLFAWVWSSNRNRSDDFYRADGALPAGTTPQYAPLPTPAGAGGDGVAPAAQQAPQAAAPGQDEERAELVENPNPPAPPQTMPSAPPAAPAASAAAQTPAAPLPGNRPPQYPAQALRRGEGGTVRIRVTVDEQGSLSELQIVEGSGSRLLDRAAMNAVRHWRFRPAMRNGRPVADAVIVPITFNANQ</sequence>
<evidence type="ECO:0000256" key="7">
    <source>
        <dbReference type="ARBA" id="ARBA00022927"/>
    </source>
</evidence>
<dbReference type="PANTHER" id="PTHR33446:SF2">
    <property type="entry name" value="PROTEIN TONB"/>
    <property type="match status" value="1"/>
</dbReference>
<protein>
    <recommendedName>
        <fullName evidence="10">Protein TonB</fullName>
    </recommendedName>
</protein>
<proteinExistence type="inferred from homology"/>
<evidence type="ECO:0000259" key="12">
    <source>
        <dbReference type="PROSITE" id="PS52015"/>
    </source>
</evidence>
<dbReference type="PRINTS" id="PR01374">
    <property type="entry name" value="TONBPROTEIN"/>
</dbReference>
<evidence type="ECO:0000256" key="8">
    <source>
        <dbReference type="ARBA" id="ARBA00022989"/>
    </source>
</evidence>
<comment type="function">
    <text evidence="10">Interacts with outer membrane receptor proteins that carry out high-affinity binding and energy dependent uptake into the periplasmic space of specific substrates. It could act to transduce energy from the cytoplasmic membrane to specific energy-requiring processes in the outer membrane, resulting in the release into the periplasm of ligands bound by these outer membrane proteins.</text>
</comment>